<evidence type="ECO:0000256" key="1">
    <source>
        <dbReference type="SAM" id="MobiDB-lite"/>
    </source>
</evidence>
<keyword evidence="2" id="KW-1185">Reference proteome</keyword>
<organism evidence="2 3">
    <name type="scientific">Ditylenchus dipsaci</name>
    <dbReference type="NCBI Taxonomy" id="166011"/>
    <lineage>
        <taxon>Eukaryota</taxon>
        <taxon>Metazoa</taxon>
        <taxon>Ecdysozoa</taxon>
        <taxon>Nematoda</taxon>
        <taxon>Chromadorea</taxon>
        <taxon>Rhabditida</taxon>
        <taxon>Tylenchina</taxon>
        <taxon>Tylenchomorpha</taxon>
        <taxon>Sphaerularioidea</taxon>
        <taxon>Anguinidae</taxon>
        <taxon>Anguininae</taxon>
        <taxon>Ditylenchus</taxon>
    </lineage>
</organism>
<dbReference type="WBParaSite" id="jg22292">
    <property type="protein sequence ID" value="jg22292"/>
    <property type="gene ID" value="jg22292"/>
</dbReference>
<reference evidence="3" key="1">
    <citation type="submission" date="2022-11" db="UniProtKB">
        <authorList>
            <consortium name="WormBaseParasite"/>
        </authorList>
    </citation>
    <scope>IDENTIFICATION</scope>
</reference>
<dbReference type="AlphaFoldDB" id="A0A915DRY7"/>
<dbReference type="Gene3D" id="1.10.8.60">
    <property type="match status" value="1"/>
</dbReference>
<protein>
    <submittedName>
        <fullName evidence="3">Uncharacterized protein</fullName>
    </submittedName>
</protein>
<dbReference type="GO" id="GO:0005634">
    <property type="term" value="C:nucleus"/>
    <property type="evidence" value="ECO:0007669"/>
    <property type="project" value="TreeGrafter"/>
</dbReference>
<sequence length="191" mass="22125">MAKFLATWFHNSREGKKASNPTKRPIICTCNNFYVPNSLLRRLQKICAAESITNIGQIELEQLIDSCRMDVRLCVNTLQFIYTSSEHPQNRAVPQRLNNQPSKLSAATTTKSSRRNPDLSIFDTLEAILTLDHHQRTLADVGKRAQKIYELMSHCEDMDRFYSTLFTNLIDVLQLNHQQKRKAMEYFVMET</sequence>
<dbReference type="Proteomes" id="UP000887574">
    <property type="component" value="Unplaced"/>
</dbReference>
<accession>A0A915DRY7</accession>
<evidence type="ECO:0000313" key="2">
    <source>
        <dbReference type="Proteomes" id="UP000887574"/>
    </source>
</evidence>
<name>A0A915DRY7_9BILA</name>
<evidence type="ECO:0000313" key="3">
    <source>
        <dbReference type="WBParaSite" id="jg22292"/>
    </source>
</evidence>
<feature type="compositionally biased region" description="Low complexity" evidence="1">
    <location>
        <begin position="102"/>
        <end position="111"/>
    </location>
</feature>
<dbReference type="PANTHER" id="PTHR23389">
    <property type="entry name" value="CHROMOSOME TRANSMISSION FIDELITY FACTOR 18"/>
    <property type="match status" value="1"/>
</dbReference>
<feature type="region of interest" description="Disordered" evidence="1">
    <location>
        <begin position="90"/>
        <end position="115"/>
    </location>
</feature>
<dbReference type="PANTHER" id="PTHR23389:SF3">
    <property type="entry name" value="CHROMOSOME TRANSMISSION FIDELITY PROTEIN 18 HOMOLOG"/>
    <property type="match status" value="1"/>
</dbReference>
<proteinExistence type="predicted"/>
<dbReference type="GO" id="GO:0003677">
    <property type="term" value="F:DNA binding"/>
    <property type="evidence" value="ECO:0007669"/>
    <property type="project" value="TreeGrafter"/>
</dbReference>